<comment type="function">
    <text evidence="11">Catalyzes the oxidation of 5,10-methylenetetrahydrofolate to 5,10-methenyltetrahydrofolate and then the hydrolysis of 5,10-methenyltetrahydrofolate to 10-formyltetrahydrofolate.</text>
</comment>
<comment type="similarity">
    <text evidence="11">Belongs to the tetrahydrofolate dehydrogenase/cyclohydrolase family.</text>
</comment>
<evidence type="ECO:0000256" key="1">
    <source>
        <dbReference type="ARBA" id="ARBA00004777"/>
    </source>
</evidence>
<evidence type="ECO:0000256" key="9">
    <source>
        <dbReference type="ARBA" id="ARBA00023167"/>
    </source>
</evidence>
<evidence type="ECO:0000256" key="10">
    <source>
        <dbReference type="ARBA" id="ARBA00023268"/>
    </source>
</evidence>
<dbReference type="PANTHER" id="PTHR48099:SF5">
    <property type="entry name" value="C-1-TETRAHYDROFOLATE SYNTHASE, CYTOPLASMIC"/>
    <property type="match status" value="1"/>
</dbReference>
<accession>A0A1H9WZQ8</accession>
<dbReference type="InterPro" id="IPR020631">
    <property type="entry name" value="THF_DH/CycHdrlase_NAD-bd_dom"/>
</dbReference>
<evidence type="ECO:0000256" key="8">
    <source>
        <dbReference type="ARBA" id="ARBA00023102"/>
    </source>
</evidence>
<keyword evidence="5 11" id="KW-0378">Hydrolase</keyword>
<keyword evidence="7 11" id="KW-0560">Oxidoreductase</keyword>
<evidence type="ECO:0000256" key="3">
    <source>
        <dbReference type="ARBA" id="ARBA00022605"/>
    </source>
</evidence>
<keyword evidence="10 11" id="KW-0511">Multifunctional enzyme</keyword>
<sequence>MAELLKGKPVGDLLDETTKIKVTMLKDKGIAPTLAILRVGERQDDLSYERGATKRCEKNGVAVVNKILPDTCSQEELMTAIKELNEDDNVHGILMFRPLPKTLDEKAACNAILPSKDVDGITQGSMAYIYSGQGDGYAPCTSQAVMEILKFYGIDPKGKKAAVVGRSLVIGKPVSMLLMNANATVTICHSRTENMEETTRDADIVVAALGKAEMLGRDYFKEGQTVIDVGINYSEEKQKLVGDVKLDEAEGVVSGITPVPGGVGSVTTAVLVSHVVEAAQKSAL</sequence>
<dbReference type="EC" id="1.5.1.5" evidence="11"/>
<proteinExistence type="inferred from homology"/>
<evidence type="ECO:0000259" key="12">
    <source>
        <dbReference type="Pfam" id="PF00763"/>
    </source>
</evidence>
<evidence type="ECO:0000256" key="7">
    <source>
        <dbReference type="ARBA" id="ARBA00023002"/>
    </source>
</evidence>
<keyword evidence="2 11" id="KW-0554">One-carbon metabolism</keyword>
<dbReference type="HAMAP" id="MF_01576">
    <property type="entry name" value="THF_DHG_CYH"/>
    <property type="match status" value="1"/>
</dbReference>
<keyword evidence="8 11" id="KW-0368">Histidine biosynthesis</keyword>
<name>A0A1H9WZQ8_BUTFI</name>
<dbReference type="EC" id="3.5.4.9" evidence="11"/>
<dbReference type="Gene3D" id="3.40.50.10860">
    <property type="entry name" value="Leucine Dehydrogenase, chain A, domain 1"/>
    <property type="match status" value="1"/>
</dbReference>
<evidence type="ECO:0000256" key="5">
    <source>
        <dbReference type="ARBA" id="ARBA00022801"/>
    </source>
</evidence>
<feature type="binding site" evidence="11">
    <location>
        <position position="231"/>
    </location>
    <ligand>
        <name>NADP(+)</name>
        <dbReference type="ChEBI" id="CHEBI:58349"/>
    </ligand>
</feature>
<evidence type="ECO:0000256" key="6">
    <source>
        <dbReference type="ARBA" id="ARBA00022857"/>
    </source>
</evidence>
<keyword evidence="3 11" id="KW-0028">Amino-acid biosynthesis</keyword>
<dbReference type="CDD" id="cd01080">
    <property type="entry name" value="NAD_bind_m-THF_DH_Cyclohyd"/>
    <property type="match status" value="1"/>
</dbReference>
<dbReference type="Pfam" id="PF02882">
    <property type="entry name" value="THF_DHG_CYH_C"/>
    <property type="match status" value="1"/>
</dbReference>
<dbReference type="eggNOG" id="COG0190">
    <property type="taxonomic scope" value="Bacteria"/>
</dbReference>
<protein>
    <recommendedName>
        <fullName evidence="11">Bifunctional protein FolD</fullName>
    </recommendedName>
    <domain>
        <recommendedName>
            <fullName evidence="11">Methylenetetrahydrofolate dehydrogenase</fullName>
            <ecNumber evidence="11">1.5.1.5</ecNumber>
        </recommendedName>
    </domain>
    <domain>
        <recommendedName>
            <fullName evidence="11">Methenyltetrahydrofolate cyclohydrolase</fullName>
            <ecNumber evidence="11">3.5.4.9</ecNumber>
        </recommendedName>
    </domain>
</protein>
<dbReference type="AlphaFoldDB" id="A0A1H9WZQ8"/>
<dbReference type="GO" id="GO:0004488">
    <property type="term" value="F:methylenetetrahydrofolate dehydrogenase (NADP+) activity"/>
    <property type="evidence" value="ECO:0007669"/>
    <property type="project" value="UniProtKB-UniRule"/>
</dbReference>
<dbReference type="InterPro" id="IPR000672">
    <property type="entry name" value="THF_DH/CycHdrlase"/>
</dbReference>
<evidence type="ECO:0000256" key="11">
    <source>
        <dbReference type="HAMAP-Rule" id="MF_01576"/>
    </source>
</evidence>
<dbReference type="Gene3D" id="3.40.50.720">
    <property type="entry name" value="NAD(P)-binding Rossmann-like Domain"/>
    <property type="match status" value="1"/>
</dbReference>
<keyword evidence="4 11" id="KW-0658">Purine biosynthesis</keyword>
<evidence type="ECO:0000259" key="13">
    <source>
        <dbReference type="Pfam" id="PF02882"/>
    </source>
</evidence>
<dbReference type="GO" id="GO:0009086">
    <property type="term" value="P:methionine biosynthetic process"/>
    <property type="evidence" value="ECO:0007669"/>
    <property type="project" value="UniProtKB-KW"/>
</dbReference>
<evidence type="ECO:0000256" key="4">
    <source>
        <dbReference type="ARBA" id="ARBA00022755"/>
    </source>
</evidence>
<keyword evidence="6 11" id="KW-0521">NADP</keyword>
<dbReference type="OrthoDB" id="9803580at2"/>
<dbReference type="GO" id="GO:0005829">
    <property type="term" value="C:cytosol"/>
    <property type="evidence" value="ECO:0007669"/>
    <property type="project" value="TreeGrafter"/>
</dbReference>
<dbReference type="InterPro" id="IPR046346">
    <property type="entry name" value="Aminoacid_DH-like_N_sf"/>
</dbReference>
<evidence type="ECO:0000313" key="15">
    <source>
        <dbReference type="Proteomes" id="UP000182584"/>
    </source>
</evidence>
<reference evidence="14 15" key="1">
    <citation type="submission" date="2016-10" db="EMBL/GenBank/DDBJ databases">
        <authorList>
            <person name="de Groot N.N."/>
        </authorList>
    </citation>
    <scope>NUCLEOTIDE SEQUENCE [LARGE SCALE GENOMIC DNA]</scope>
    <source>
        <strain evidence="14 15">AR40</strain>
    </source>
</reference>
<dbReference type="SUPFAM" id="SSF53223">
    <property type="entry name" value="Aminoacid dehydrogenase-like, N-terminal domain"/>
    <property type="match status" value="1"/>
</dbReference>
<dbReference type="EMBL" id="FOGJ01000038">
    <property type="protein sequence ID" value="SES39428.1"/>
    <property type="molecule type" value="Genomic_DNA"/>
</dbReference>
<dbReference type="PANTHER" id="PTHR48099">
    <property type="entry name" value="C-1-TETRAHYDROFOLATE SYNTHASE, CYTOPLASMIC-RELATED"/>
    <property type="match status" value="1"/>
</dbReference>
<dbReference type="Proteomes" id="UP000182584">
    <property type="component" value="Unassembled WGS sequence"/>
</dbReference>
<dbReference type="Pfam" id="PF00763">
    <property type="entry name" value="THF_DHG_CYH"/>
    <property type="match status" value="1"/>
</dbReference>
<organism evidence="14 15">
    <name type="scientific">Butyrivibrio fibrisolvens</name>
    <dbReference type="NCBI Taxonomy" id="831"/>
    <lineage>
        <taxon>Bacteria</taxon>
        <taxon>Bacillati</taxon>
        <taxon>Bacillota</taxon>
        <taxon>Clostridia</taxon>
        <taxon>Lachnospirales</taxon>
        <taxon>Lachnospiraceae</taxon>
        <taxon>Butyrivibrio</taxon>
    </lineage>
</organism>
<comment type="catalytic activity">
    <reaction evidence="11">
        <text>(6R)-5,10-methylene-5,6,7,8-tetrahydrofolate + NADP(+) = (6R)-5,10-methenyltetrahydrofolate + NADPH</text>
        <dbReference type="Rhea" id="RHEA:22812"/>
        <dbReference type="ChEBI" id="CHEBI:15636"/>
        <dbReference type="ChEBI" id="CHEBI:57455"/>
        <dbReference type="ChEBI" id="CHEBI:57783"/>
        <dbReference type="ChEBI" id="CHEBI:58349"/>
        <dbReference type="EC" id="1.5.1.5"/>
    </reaction>
</comment>
<dbReference type="InterPro" id="IPR020630">
    <property type="entry name" value="THF_DH/CycHdrlase_cat_dom"/>
</dbReference>
<gene>
    <name evidence="11" type="primary">folD</name>
    <name evidence="14" type="ORF">SAMN04487884_13816</name>
</gene>
<dbReference type="InterPro" id="IPR036291">
    <property type="entry name" value="NAD(P)-bd_dom_sf"/>
</dbReference>
<evidence type="ECO:0000313" key="14">
    <source>
        <dbReference type="EMBL" id="SES39428.1"/>
    </source>
</evidence>
<keyword evidence="9 11" id="KW-0486">Methionine biosynthesis</keyword>
<dbReference type="GO" id="GO:0004477">
    <property type="term" value="F:methenyltetrahydrofolate cyclohydrolase activity"/>
    <property type="evidence" value="ECO:0007669"/>
    <property type="project" value="UniProtKB-UniRule"/>
</dbReference>
<dbReference type="RefSeq" id="WP_074758761.1">
    <property type="nucleotide sequence ID" value="NZ_FOGJ01000038.1"/>
</dbReference>
<dbReference type="UniPathway" id="UPA00193"/>
<feature type="domain" description="Tetrahydrofolate dehydrogenase/cyclohydrolase catalytic" evidence="12">
    <location>
        <begin position="5"/>
        <end position="119"/>
    </location>
</feature>
<comment type="pathway">
    <text evidence="1 11">One-carbon metabolism; tetrahydrofolate interconversion.</text>
</comment>
<dbReference type="GO" id="GO:0035999">
    <property type="term" value="P:tetrahydrofolate interconversion"/>
    <property type="evidence" value="ECO:0007669"/>
    <property type="project" value="UniProtKB-UniRule"/>
</dbReference>
<dbReference type="SUPFAM" id="SSF51735">
    <property type="entry name" value="NAD(P)-binding Rossmann-fold domains"/>
    <property type="match status" value="1"/>
</dbReference>
<evidence type="ECO:0000256" key="2">
    <source>
        <dbReference type="ARBA" id="ARBA00022563"/>
    </source>
</evidence>
<feature type="binding site" evidence="11">
    <location>
        <begin position="165"/>
        <end position="167"/>
    </location>
    <ligand>
        <name>NADP(+)</name>
        <dbReference type="ChEBI" id="CHEBI:58349"/>
    </ligand>
</feature>
<dbReference type="FunFam" id="3.40.50.720:FF:000094">
    <property type="entry name" value="Bifunctional protein FolD"/>
    <property type="match status" value="1"/>
</dbReference>
<dbReference type="GO" id="GO:0006164">
    <property type="term" value="P:purine nucleotide biosynthetic process"/>
    <property type="evidence" value="ECO:0007669"/>
    <property type="project" value="UniProtKB-KW"/>
</dbReference>
<comment type="subunit">
    <text evidence="11">Homodimer.</text>
</comment>
<feature type="domain" description="Tetrahydrofolate dehydrogenase/cyclohydrolase NAD(P)-binding" evidence="13">
    <location>
        <begin position="139"/>
        <end position="282"/>
    </location>
</feature>
<comment type="catalytic activity">
    <reaction evidence="11">
        <text>(6R)-5,10-methenyltetrahydrofolate + H2O = (6R)-10-formyltetrahydrofolate + H(+)</text>
        <dbReference type="Rhea" id="RHEA:23700"/>
        <dbReference type="ChEBI" id="CHEBI:15377"/>
        <dbReference type="ChEBI" id="CHEBI:15378"/>
        <dbReference type="ChEBI" id="CHEBI:57455"/>
        <dbReference type="ChEBI" id="CHEBI:195366"/>
        <dbReference type="EC" id="3.5.4.9"/>
    </reaction>
</comment>
<comment type="caution">
    <text evidence="11">Lacks conserved residue(s) required for the propagation of feature annotation.</text>
</comment>
<dbReference type="GO" id="GO:0000105">
    <property type="term" value="P:L-histidine biosynthetic process"/>
    <property type="evidence" value="ECO:0007669"/>
    <property type="project" value="UniProtKB-KW"/>
</dbReference>
<dbReference type="PRINTS" id="PR00085">
    <property type="entry name" value="THFDHDRGNASE"/>
</dbReference>